<organism evidence="1 2">
    <name type="scientific">Eleutherodactylus coqui</name>
    <name type="common">Puerto Rican coqui</name>
    <dbReference type="NCBI Taxonomy" id="57060"/>
    <lineage>
        <taxon>Eukaryota</taxon>
        <taxon>Metazoa</taxon>
        <taxon>Chordata</taxon>
        <taxon>Craniata</taxon>
        <taxon>Vertebrata</taxon>
        <taxon>Euteleostomi</taxon>
        <taxon>Amphibia</taxon>
        <taxon>Batrachia</taxon>
        <taxon>Anura</taxon>
        <taxon>Neobatrachia</taxon>
        <taxon>Hyloidea</taxon>
        <taxon>Eleutherodactylidae</taxon>
        <taxon>Eleutherodactylinae</taxon>
        <taxon>Eleutherodactylus</taxon>
        <taxon>Eleutherodactylus</taxon>
    </lineage>
</organism>
<reference evidence="1" key="1">
    <citation type="thesis" date="2020" institute="ProQuest LLC" country="789 East Eisenhower Parkway, Ann Arbor, MI, USA">
        <title>Comparative Genomics and Chromosome Evolution.</title>
        <authorList>
            <person name="Mudd A.B."/>
        </authorList>
    </citation>
    <scope>NUCLEOTIDE SEQUENCE</scope>
    <source>
        <strain evidence="1">HN-11 Male</strain>
        <tissue evidence="1">Kidney and liver</tissue>
    </source>
</reference>
<dbReference type="EMBL" id="WNTK01000591">
    <property type="protein sequence ID" value="KAG9469236.1"/>
    <property type="molecule type" value="Genomic_DNA"/>
</dbReference>
<proteinExistence type="predicted"/>
<comment type="caution">
    <text evidence="1">The sequence shown here is derived from an EMBL/GenBank/DDBJ whole genome shotgun (WGS) entry which is preliminary data.</text>
</comment>
<dbReference type="Proteomes" id="UP000770717">
    <property type="component" value="Unassembled WGS sequence"/>
</dbReference>
<gene>
    <name evidence="1" type="ORF">GDO78_020979</name>
</gene>
<dbReference type="AlphaFoldDB" id="A0A8J6JSZ8"/>
<protein>
    <submittedName>
        <fullName evidence="1">Uncharacterized protein</fullName>
    </submittedName>
</protein>
<keyword evidence="2" id="KW-1185">Reference proteome</keyword>
<evidence type="ECO:0000313" key="1">
    <source>
        <dbReference type="EMBL" id="KAG9469236.1"/>
    </source>
</evidence>
<accession>A0A8J6JSZ8</accession>
<sequence>MISPRMDTPPMLGSMLCYHQPFRPVTLKASLAAKYRSHLHPRLGRVAFYSPKHCEHILQDGECDALHVSQSQKSCVLLFFFRFLFQRHNQQ</sequence>
<name>A0A8J6JSZ8_ELECQ</name>
<evidence type="ECO:0000313" key="2">
    <source>
        <dbReference type="Proteomes" id="UP000770717"/>
    </source>
</evidence>